<accession>A0A192T7I1</accession>
<comment type="similarity">
    <text evidence="1 2">Belongs to the TelA family.</text>
</comment>
<evidence type="ECO:0000256" key="3">
    <source>
        <dbReference type="SAM" id="Coils"/>
    </source>
</evidence>
<evidence type="ECO:0000313" key="4">
    <source>
        <dbReference type="EMBL" id="ANL83846.1"/>
    </source>
</evidence>
<protein>
    <submittedName>
        <fullName evidence="5">Toxic anion resistance protein</fullName>
    </submittedName>
</protein>
<sequence>MIKAALPLHDTQSAAVSDNQIDPEVSRLAATIDLQSALSIQQFGREVAERSSQYADEILQTARATDLDGTGAQLNEIVLAAQQFNLSSLDSSVGRIPVIGGILKRIARTKERAVARFDTVKGQVDKLVAQIETTAQTLSRRNHDYQLMYEGVRAEYAALGQHVQAIELRLRDMEAEIGHQNGAVGDLASSEYLAVLEANRQQLSKRADDMRVLQHAAMQTLPMVRIIQANNLALVDKFQTIRQLTLPAWKRAFMLALTLDEQKSAVALADSIDSATNDIMRRNAELLHQNSVATAKSNQRLVVDVETLQHVHDNILLTLTDVRDAHEKGATDRRQAIGELERLRGEMLSGVTAAGADGG</sequence>
<gene>
    <name evidence="4" type="ORF">AMC81_CH01032</name>
    <name evidence="5" type="ORF">HER27_014415</name>
</gene>
<dbReference type="Pfam" id="PF05816">
    <property type="entry name" value="TelA"/>
    <property type="match status" value="1"/>
</dbReference>
<feature type="coiled-coil region" evidence="3">
    <location>
        <begin position="156"/>
        <end position="213"/>
    </location>
</feature>
<evidence type="ECO:0000313" key="5">
    <source>
        <dbReference type="EMBL" id="QPK07658.1"/>
    </source>
</evidence>
<dbReference type="EMBL" id="CP064931">
    <property type="protein sequence ID" value="QPK07658.1"/>
    <property type="molecule type" value="Genomic_DNA"/>
</dbReference>
<dbReference type="PANTHER" id="PTHR38432">
    <property type="entry name" value="TELA-LIKE PROTEIN SAOUHSC_01408"/>
    <property type="match status" value="1"/>
</dbReference>
<evidence type="ECO:0000313" key="7">
    <source>
        <dbReference type="Proteomes" id="UP000540266"/>
    </source>
</evidence>
<dbReference type="PANTHER" id="PTHR38432:SF1">
    <property type="entry name" value="TELA-LIKE PROTEIN SAOUHSC_01408"/>
    <property type="match status" value="1"/>
</dbReference>
<dbReference type="Proteomes" id="UP000540266">
    <property type="component" value="Chromosome"/>
</dbReference>
<evidence type="ECO:0000256" key="1">
    <source>
        <dbReference type="ARBA" id="ARBA00005541"/>
    </source>
</evidence>
<organism evidence="5 7">
    <name type="scientific">Rhizobium phaseoli</name>
    <dbReference type="NCBI Taxonomy" id="396"/>
    <lineage>
        <taxon>Bacteria</taxon>
        <taxon>Pseudomonadati</taxon>
        <taxon>Pseudomonadota</taxon>
        <taxon>Alphaproteobacteria</taxon>
        <taxon>Hyphomicrobiales</taxon>
        <taxon>Rhizobiaceae</taxon>
        <taxon>Rhizobium/Agrobacterium group</taxon>
        <taxon>Rhizobium</taxon>
    </lineage>
</organism>
<reference evidence="5 7" key="2">
    <citation type="submission" date="2020-11" db="EMBL/GenBank/DDBJ databases">
        <title>Indigenous Rhizobia Nodulating Common beans in Western Kenya.</title>
        <authorList>
            <person name="Wekesa C.S."/>
            <person name="Oelmueller R."/>
            <person name="Furch A.C."/>
        </authorList>
    </citation>
    <scope>NUCLEOTIDE SEQUENCE [LARGE SCALE GENOMIC DNA]</scope>
    <source>
        <strain evidence="7">BS3</strain>
        <strain evidence="5">S3</strain>
    </source>
</reference>
<keyword evidence="6" id="KW-1185">Reference proteome</keyword>
<dbReference type="Proteomes" id="UP000078551">
    <property type="component" value="Chromosome"/>
</dbReference>
<dbReference type="RefSeq" id="WP_064824918.1">
    <property type="nucleotide sequence ID" value="NZ_CP013532.1"/>
</dbReference>
<dbReference type="PIRSF" id="PIRSF026508">
    <property type="entry name" value="TelA"/>
    <property type="match status" value="1"/>
</dbReference>
<dbReference type="AlphaFoldDB" id="A0A192T7I1"/>
<dbReference type="InterPro" id="IPR008863">
    <property type="entry name" value="Toxic_anion-R_TelA"/>
</dbReference>
<evidence type="ECO:0000313" key="6">
    <source>
        <dbReference type="Proteomes" id="UP000078551"/>
    </source>
</evidence>
<reference evidence="4 6" key="1">
    <citation type="submission" date="2015-11" db="EMBL/GenBank/DDBJ databases">
        <title>The limits of bacterial species coexistence and the symbiotic plasmid transference in sympatric Rhizobium populations.</title>
        <authorList>
            <person name="Perez-Carrascal O.M."/>
            <person name="VanInsberghe D."/>
            <person name="Juarez S."/>
            <person name="Polz M.F."/>
            <person name="Vinuesa P."/>
            <person name="Gonzalez V."/>
        </authorList>
    </citation>
    <scope>NUCLEOTIDE SEQUENCE [LARGE SCALE GENOMIC DNA]</scope>
    <source>
        <strain evidence="4 6">N771</strain>
    </source>
</reference>
<dbReference type="EMBL" id="CP013568">
    <property type="protein sequence ID" value="ANL83846.1"/>
    <property type="molecule type" value="Genomic_DNA"/>
</dbReference>
<evidence type="ECO:0000256" key="2">
    <source>
        <dbReference type="PIRNR" id="PIRNR026508"/>
    </source>
</evidence>
<dbReference type="GeneID" id="45956423"/>
<dbReference type="STRING" id="396.AMC85_CH01069"/>
<keyword evidence="3" id="KW-0175">Coiled coil</keyword>
<name>A0A192T7I1_9HYPH</name>
<proteinExistence type="inferred from homology"/>